<dbReference type="PANTHER" id="PTHR30290">
    <property type="entry name" value="PERIPLASMIC BINDING COMPONENT OF ABC TRANSPORTER"/>
    <property type="match status" value="1"/>
</dbReference>
<comment type="caution">
    <text evidence="6">The sequence shown here is derived from an EMBL/GenBank/DDBJ whole genome shotgun (WGS) entry which is preliminary data.</text>
</comment>
<dbReference type="Gene3D" id="3.90.76.10">
    <property type="entry name" value="Dipeptide-binding Protein, Domain 1"/>
    <property type="match status" value="1"/>
</dbReference>
<evidence type="ECO:0000256" key="2">
    <source>
        <dbReference type="ARBA" id="ARBA00022448"/>
    </source>
</evidence>
<evidence type="ECO:0000256" key="4">
    <source>
        <dbReference type="SAM" id="MobiDB-lite"/>
    </source>
</evidence>
<dbReference type="Proteomes" id="UP001595846">
    <property type="component" value="Unassembled WGS sequence"/>
</dbReference>
<keyword evidence="7" id="KW-1185">Reference proteome</keyword>
<dbReference type="EMBL" id="JBHSAQ010000001">
    <property type="protein sequence ID" value="MFC3956936.1"/>
    <property type="molecule type" value="Genomic_DNA"/>
</dbReference>
<dbReference type="Pfam" id="PF00496">
    <property type="entry name" value="SBP_bac_5"/>
    <property type="match status" value="1"/>
</dbReference>
<feature type="domain" description="Solute-binding protein family 5" evidence="5">
    <location>
        <begin position="152"/>
        <end position="513"/>
    </location>
</feature>
<protein>
    <submittedName>
        <fullName evidence="6">ABC transporter substrate-binding protein</fullName>
    </submittedName>
</protein>
<evidence type="ECO:0000313" key="7">
    <source>
        <dbReference type="Proteomes" id="UP001595846"/>
    </source>
</evidence>
<accession>A0ABD5NJ14</accession>
<comment type="similarity">
    <text evidence="1">Belongs to the bacterial solute-binding protein 5 family.</text>
</comment>
<reference evidence="6 7" key="1">
    <citation type="journal article" date="2019" name="Int. J. Syst. Evol. Microbiol.">
        <title>The Global Catalogue of Microorganisms (GCM) 10K type strain sequencing project: providing services to taxonomists for standard genome sequencing and annotation.</title>
        <authorList>
            <consortium name="The Broad Institute Genomics Platform"/>
            <consortium name="The Broad Institute Genome Sequencing Center for Infectious Disease"/>
            <person name="Wu L."/>
            <person name="Ma J."/>
        </authorList>
    </citation>
    <scope>NUCLEOTIDE SEQUENCE [LARGE SCALE GENOMIC DNA]</scope>
    <source>
        <strain evidence="6 7">IBRC-M 10256</strain>
    </source>
</reference>
<dbReference type="InterPro" id="IPR006311">
    <property type="entry name" value="TAT_signal"/>
</dbReference>
<dbReference type="RefSeq" id="WP_256532128.1">
    <property type="nucleotide sequence ID" value="NZ_CP101824.1"/>
</dbReference>
<evidence type="ECO:0000256" key="3">
    <source>
        <dbReference type="ARBA" id="ARBA00022729"/>
    </source>
</evidence>
<proteinExistence type="inferred from homology"/>
<dbReference type="InterPro" id="IPR000914">
    <property type="entry name" value="SBP_5_dom"/>
</dbReference>
<evidence type="ECO:0000313" key="6">
    <source>
        <dbReference type="EMBL" id="MFC3956936.1"/>
    </source>
</evidence>
<name>A0ABD5NJ14_9EURY</name>
<dbReference type="PROSITE" id="PS51318">
    <property type="entry name" value="TAT"/>
    <property type="match status" value="1"/>
</dbReference>
<dbReference type="PANTHER" id="PTHR30290:SF9">
    <property type="entry name" value="OLIGOPEPTIDE-BINDING PROTEIN APPA"/>
    <property type="match status" value="1"/>
</dbReference>
<evidence type="ECO:0000259" key="5">
    <source>
        <dbReference type="Pfam" id="PF00496"/>
    </source>
</evidence>
<organism evidence="6 7">
    <name type="scientific">Halovivax cerinus</name>
    <dbReference type="NCBI Taxonomy" id="1487865"/>
    <lineage>
        <taxon>Archaea</taxon>
        <taxon>Methanobacteriati</taxon>
        <taxon>Methanobacteriota</taxon>
        <taxon>Stenosarchaea group</taxon>
        <taxon>Halobacteria</taxon>
        <taxon>Halobacteriales</taxon>
        <taxon>Natrialbaceae</taxon>
        <taxon>Halovivax</taxon>
    </lineage>
</organism>
<dbReference type="PROSITE" id="PS51257">
    <property type="entry name" value="PROKAR_LIPOPROTEIN"/>
    <property type="match status" value="1"/>
</dbReference>
<sequence length="537" mass="59201">MTIDRRRLLQTSSAAAVLALAGCLGGDDSDDDENGDGGDGDYVADMEPWEDLPEPETREEYLQRANLAAHQEAPWIFLNRQYSNYGKSADLDWAARNDELIKGAEMSGLSEVVVTQGNMDSGLDPHDHRETPTTNIALQAYDRLLDRTSDGEVQAGLAEDWERIEDGQVRFHLRDGVTFHNGDELQPEDVAFSVNRIVDPDVGGLESPQNDQLAGVTGAEVVDGENAVDVFSDGLNPIVFSLFASYCDIVQRDWIESRESGELNRDMNGTGPFQLASYEPDVEVVFEPYQDHWNGAPDVDTLTFRAASEDSTRVNQLIQGETDVIVNVPPQEVSRVQDEGATEMAAVPSTRIIYNGMRYDVEPFDSVEFRRAMNYAIDLETIVEDTLQGFADQTGQPTLEGFVGYNEDIDPYPYDPDRAEELIEESGYSGAELTLHTPVGRYLKDLEIAQATAGYIDDLDNVSASVQQRDFGSLAGELTDGDITTAPDWYLIGWGNEVFDATQTIIPLLTSDGALTSYKNEAFDQLLEEAQSLPGSQ</sequence>
<evidence type="ECO:0000256" key="1">
    <source>
        <dbReference type="ARBA" id="ARBA00005695"/>
    </source>
</evidence>
<feature type="region of interest" description="Disordered" evidence="4">
    <location>
        <begin position="25"/>
        <end position="48"/>
    </location>
</feature>
<keyword evidence="2" id="KW-0813">Transport</keyword>
<dbReference type="Gene3D" id="3.40.190.10">
    <property type="entry name" value="Periplasmic binding protein-like II"/>
    <property type="match status" value="1"/>
</dbReference>
<dbReference type="InterPro" id="IPR039424">
    <property type="entry name" value="SBP_5"/>
</dbReference>
<dbReference type="AlphaFoldDB" id="A0ABD5NJ14"/>
<gene>
    <name evidence="6" type="ORF">ACFOUR_00925</name>
</gene>
<dbReference type="GeneID" id="73904902"/>
<feature type="compositionally biased region" description="Acidic residues" evidence="4">
    <location>
        <begin position="27"/>
        <end position="48"/>
    </location>
</feature>
<dbReference type="SUPFAM" id="SSF53850">
    <property type="entry name" value="Periplasmic binding protein-like II"/>
    <property type="match status" value="1"/>
</dbReference>
<dbReference type="Gene3D" id="3.10.105.10">
    <property type="entry name" value="Dipeptide-binding Protein, Domain 3"/>
    <property type="match status" value="1"/>
</dbReference>
<keyword evidence="3" id="KW-0732">Signal</keyword>